<dbReference type="OMA" id="HASAVDH"/>
<accession>A0A1Y1IQS8</accession>
<reference evidence="2 3" key="1">
    <citation type="journal article" date="2014" name="Nat. Commun.">
        <title>Klebsormidium flaccidum genome reveals primary factors for plant terrestrial adaptation.</title>
        <authorList>
            <person name="Hori K."/>
            <person name="Maruyama F."/>
            <person name="Fujisawa T."/>
            <person name="Togashi T."/>
            <person name="Yamamoto N."/>
            <person name="Seo M."/>
            <person name="Sato S."/>
            <person name="Yamada T."/>
            <person name="Mori H."/>
            <person name="Tajima N."/>
            <person name="Moriyama T."/>
            <person name="Ikeuchi M."/>
            <person name="Watanabe M."/>
            <person name="Wada H."/>
            <person name="Kobayashi K."/>
            <person name="Saito M."/>
            <person name="Masuda T."/>
            <person name="Sasaki-Sekimoto Y."/>
            <person name="Mashiguchi K."/>
            <person name="Awai K."/>
            <person name="Shimojima M."/>
            <person name="Masuda S."/>
            <person name="Iwai M."/>
            <person name="Nobusawa T."/>
            <person name="Narise T."/>
            <person name="Kondo S."/>
            <person name="Saito H."/>
            <person name="Sato R."/>
            <person name="Murakawa M."/>
            <person name="Ihara Y."/>
            <person name="Oshima-Yamada Y."/>
            <person name="Ohtaka K."/>
            <person name="Satoh M."/>
            <person name="Sonobe K."/>
            <person name="Ishii M."/>
            <person name="Ohtani R."/>
            <person name="Kanamori-Sato M."/>
            <person name="Honoki R."/>
            <person name="Miyazaki D."/>
            <person name="Mochizuki H."/>
            <person name="Umetsu J."/>
            <person name="Higashi K."/>
            <person name="Shibata D."/>
            <person name="Kamiya Y."/>
            <person name="Sato N."/>
            <person name="Nakamura Y."/>
            <person name="Tabata S."/>
            <person name="Ida S."/>
            <person name="Kurokawa K."/>
            <person name="Ohta H."/>
        </authorList>
    </citation>
    <scope>NUCLEOTIDE SEQUENCE [LARGE SCALE GENOMIC DNA]</scope>
    <source>
        <strain evidence="2 3">NIES-2285</strain>
    </source>
</reference>
<dbReference type="EMBL" id="DF238212">
    <property type="protein sequence ID" value="GAQ93033.1"/>
    <property type="molecule type" value="Genomic_DNA"/>
</dbReference>
<keyword evidence="3" id="KW-1185">Reference proteome</keyword>
<dbReference type="OrthoDB" id="1932348at2759"/>
<evidence type="ECO:0000313" key="2">
    <source>
        <dbReference type="EMBL" id="GAQ93033.1"/>
    </source>
</evidence>
<evidence type="ECO:0000256" key="1">
    <source>
        <dbReference type="SAM" id="MobiDB-lite"/>
    </source>
</evidence>
<sequence length="228" mass="24231">LGEQGNRGRPRVLFKENGNCDLEVDGEVVLVARKVKGIYVVDRAENASSPKVVQKGPLSEMEREGAAPEKDACFLVKKPETADLPRTKLPEHRIQKAYDTHCSLARSYSTRSPNRAGLPSSAHFSCRANCSSPAIARSPSLSATARNASAVSATCWAHASAVDHASISGPGGLCESSPQREGSVSRVGEERGRGWGGVVVEGVVGERLEESLEGLDFAFFQCAVPVGK</sequence>
<feature type="non-terminal residue" evidence="2">
    <location>
        <position position="1"/>
    </location>
</feature>
<feature type="region of interest" description="Disordered" evidence="1">
    <location>
        <begin position="169"/>
        <end position="191"/>
    </location>
</feature>
<organism evidence="2 3">
    <name type="scientific">Klebsormidium nitens</name>
    <name type="common">Green alga</name>
    <name type="synonym">Ulothrix nitens</name>
    <dbReference type="NCBI Taxonomy" id="105231"/>
    <lineage>
        <taxon>Eukaryota</taxon>
        <taxon>Viridiplantae</taxon>
        <taxon>Streptophyta</taxon>
        <taxon>Klebsormidiophyceae</taxon>
        <taxon>Klebsormidiales</taxon>
        <taxon>Klebsormidiaceae</taxon>
        <taxon>Klebsormidium</taxon>
    </lineage>
</organism>
<protein>
    <submittedName>
        <fullName evidence="2">Uncharacterized protein</fullName>
    </submittedName>
</protein>
<name>A0A1Y1IQS8_KLENI</name>
<proteinExistence type="predicted"/>
<dbReference type="Proteomes" id="UP000054558">
    <property type="component" value="Unassembled WGS sequence"/>
</dbReference>
<evidence type="ECO:0000313" key="3">
    <source>
        <dbReference type="Proteomes" id="UP000054558"/>
    </source>
</evidence>
<dbReference type="AlphaFoldDB" id="A0A1Y1IQS8"/>
<gene>
    <name evidence="2" type="ORF">KFL_012630010</name>
</gene>